<evidence type="ECO:0000256" key="1">
    <source>
        <dbReference type="ARBA" id="ARBA00001974"/>
    </source>
</evidence>
<evidence type="ECO:0000259" key="9">
    <source>
        <dbReference type="Pfam" id="PF07992"/>
    </source>
</evidence>
<dbReference type="EMBL" id="AP024233">
    <property type="protein sequence ID" value="BCO10527.1"/>
    <property type="molecule type" value="Genomic_DNA"/>
</dbReference>
<keyword evidence="6" id="KW-0560">Oxidoreductase</keyword>
<evidence type="ECO:0000256" key="6">
    <source>
        <dbReference type="ARBA" id="ARBA00023002"/>
    </source>
</evidence>
<dbReference type="PANTHER" id="PTHR43014">
    <property type="entry name" value="MERCURIC REDUCTASE"/>
    <property type="match status" value="1"/>
</dbReference>
<dbReference type="GO" id="GO:0003955">
    <property type="term" value="F:NAD(P)H dehydrogenase (quinone) activity"/>
    <property type="evidence" value="ECO:0007669"/>
    <property type="project" value="TreeGrafter"/>
</dbReference>
<proteinExistence type="inferred from homology"/>
<gene>
    <name evidence="10" type="ORF">GF1_29030</name>
</gene>
<keyword evidence="11" id="KW-1185">Reference proteome</keyword>
<dbReference type="SUPFAM" id="SSF51905">
    <property type="entry name" value="FAD/NAD(P)-binding domain"/>
    <property type="match status" value="1"/>
</dbReference>
<feature type="domain" description="FAD/NAD(P)-binding" evidence="9">
    <location>
        <begin position="6"/>
        <end position="79"/>
    </location>
</feature>
<keyword evidence="4" id="KW-0274">FAD</keyword>
<dbReference type="KEGG" id="ddu:GF1_29030"/>
<dbReference type="GO" id="GO:0050660">
    <property type="term" value="F:flavin adenine dinucleotide binding"/>
    <property type="evidence" value="ECO:0007669"/>
    <property type="project" value="TreeGrafter"/>
</dbReference>
<organism evidence="10 11">
    <name type="scientific">Desulfolithobacter dissulfuricans</name>
    <dbReference type="NCBI Taxonomy" id="2795293"/>
    <lineage>
        <taxon>Bacteria</taxon>
        <taxon>Pseudomonadati</taxon>
        <taxon>Thermodesulfobacteriota</taxon>
        <taxon>Desulfobulbia</taxon>
        <taxon>Desulfobulbales</taxon>
        <taxon>Desulfobulbaceae</taxon>
        <taxon>Desulfolithobacter</taxon>
    </lineage>
</organism>
<dbReference type="InterPro" id="IPR036188">
    <property type="entry name" value="FAD/NAD-bd_sf"/>
</dbReference>
<dbReference type="Pfam" id="PF07992">
    <property type="entry name" value="Pyr_redox_2"/>
    <property type="match status" value="1"/>
</dbReference>
<keyword evidence="3" id="KW-0285">Flavoprotein</keyword>
<dbReference type="PANTHER" id="PTHR43014:SF2">
    <property type="entry name" value="MERCURIC REDUCTASE"/>
    <property type="match status" value="1"/>
</dbReference>
<dbReference type="InterPro" id="IPR012999">
    <property type="entry name" value="Pyr_OxRdtase_I_AS"/>
</dbReference>
<evidence type="ECO:0000256" key="3">
    <source>
        <dbReference type="ARBA" id="ARBA00022630"/>
    </source>
</evidence>
<keyword evidence="7" id="KW-1015">Disulfide bond</keyword>
<comment type="cofactor">
    <cofactor evidence="1">
        <name>FAD</name>
        <dbReference type="ChEBI" id="CHEBI:57692"/>
    </cofactor>
</comment>
<evidence type="ECO:0000256" key="7">
    <source>
        <dbReference type="ARBA" id="ARBA00023157"/>
    </source>
</evidence>
<keyword evidence="5" id="KW-0521">NADP</keyword>
<dbReference type="InterPro" id="IPR023753">
    <property type="entry name" value="FAD/NAD-binding_dom"/>
</dbReference>
<accession>A0A915XKW0</accession>
<evidence type="ECO:0000313" key="10">
    <source>
        <dbReference type="EMBL" id="BCO10527.1"/>
    </source>
</evidence>
<keyword evidence="8" id="KW-0676">Redox-active center</keyword>
<evidence type="ECO:0000256" key="5">
    <source>
        <dbReference type="ARBA" id="ARBA00022857"/>
    </source>
</evidence>
<sequence>MAKFDYDIGIIGGGAAGLTVTAGAARLGARTLLIEREPLLGGDCLHYGCVPSKTLIRTAHVYHTVRQTELHGLPGAEIGPVDFSRVAARIRDVIATIGIHDSVERFRGLGPRCSQARPNFSMSTACGSATGGFRPKRG</sequence>
<name>A0A915XKW0_9BACT</name>
<dbReference type="AlphaFoldDB" id="A0A915XKW0"/>
<protein>
    <recommendedName>
        <fullName evidence="9">FAD/NAD(P)-binding domain-containing protein</fullName>
    </recommendedName>
</protein>
<evidence type="ECO:0000256" key="2">
    <source>
        <dbReference type="ARBA" id="ARBA00007532"/>
    </source>
</evidence>
<evidence type="ECO:0000256" key="4">
    <source>
        <dbReference type="ARBA" id="ARBA00022827"/>
    </source>
</evidence>
<dbReference type="GO" id="GO:0016668">
    <property type="term" value="F:oxidoreductase activity, acting on a sulfur group of donors, NAD(P) as acceptor"/>
    <property type="evidence" value="ECO:0007669"/>
    <property type="project" value="InterPro"/>
</dbReference>
<evidence type="ECO:0000256" key="8">
    <source>
        <dbReference type="ARBA" id="ARBA00023284"/>
    </source>
</evidence>
<dbReference type="Gene3D" id="3.50.50.60">
    <property type="entry name" value="FAD/NAD(P)-binding domain"/>
    <property type="match status" value="1"/>
</dbReference>
<reference evidence="10" key="1">
    <citation type="submission" date="2020-12" db="EMBL/GenBank/DDBJ databases">
        <title>Desulfobium dissulfuricans gen. nov., sp. nov., a novel mesophilic, sulfate-reducing bacterium isolated from a deep-sea hydrothermal vent.</title>
        <authorList>
            <person name="Hashimoto Y."/>
            <person name="Tame A."/>
            <person name="Sawayama S."/>
            <person name="Miyazaki J."/>
            <person name="Takai K."/>
            <person name="Nakagawa S."/>
        </authorList>
    </citation>
    <scope>NUCLEOTIDE SEQUENCE</scope>
    <source>
        <strain evidence="10">GF1</strain>
    </source>
</reference>
<comment type="similarity">
    <text evidence="2">Belongs to the class-I pyridine nucleotide-disulfide oxidoreductase family.</text>
</comment>
<dbReference type="PROSITE" id="PS00076">
    <property type="entry name" value="PYRIDINE_REDOX_1"/>
    <property type="match status" value="1"/>
</dbReference>
<dbReference type="PRINTS" id="PR00411">
    <property type="entry name" value="PNDRDTASEI"/>
</dbReference>
<dbReference type="Proteomes" id="UP001063350">
    <property type="component" value="Chromosome"/>
</dbReference>
<dbReference type="RefSeq" id="WP_267927254.1">
    <property type="nucleotide sequence ID" value="NZ_AP024233.1"/>
</dbReference>
<evidence type="ECO:0000313" key="11">
    <source>
        <dbReference type="Proteomes" id="UP001063350"/>
    </source>
</evidence>